<evidence type="ECO:0000313" key="1">
    <source>
        <dbReference type="EMBL" id="MFF4778986.1"/>
    </source>
</evidence>
<dbReference type="Proteomes" id="UP001602119">
    <property type="component" value="Unassembled WGS sequence"/>
</dbReference>
<accession>A0ABW6VJA5</accession>
<dbReference type="RefSeq" id="WP_387347623.1">
    <property type="nucleotide sequence ID" value="NZ_JBIAXI010000040.1"/>
</dbReference>
<comment type="caution">
    <text evidence="1">The sequence shown here is derived from an EMBL/GenBank/DDBJ whole genome shotgun (WGS) entry which is preliminary data.</text>
</comment>
<protein>
    <submittedName>
        <fullName evidence="1">Uncharacterized protein</fullName>
    </submittedName>
</protein>
<sequence length="41" mass="4656">MSKTPERRPSYEELAALMVRQVATIEAQRQTIAQLERPLSG</sequence>
<keyword evidence="2" id="KW-1185">Reference proteome</keyword>
<reference evidence="1 2" key="1">
    <citation type="submission" date="2024-10" db="EMBL/GenBank/DDBJ databases">
        <title>The Natural Products Discovery Center: Release of the First 8490 Sequenced Strains for Exploring Actinobacteria Biosynthetic Diversity.</title>
        <authorList>
            <person name="Kalkreuter E."/>
            <person name="Kautsar S.A."/>
            <person name="Yang D."/>
            <person name="Bader C.D."/>
            <person name="Teijaro C.N."/>
            <person name="Fluegel L."/>
            <person name="Davis C.M."/>
            <person name="Simpson J.R."/>
            <person name="Lauterbach L."/>
            <person name="Steele A.D."/>
            <person name="Gui C."/>
            <person name="Meng S."/>
            <person name="Li G."/>
            <person name="Viehrig K."/>
            <person name="Ye F."/>
            <person name="Su P."/>
            <person name="Kiefer A.F."/>
            <person name="Nichols A."/>
            <person name="Cepeda A.J."/>
            <person name="Yan W."/>
            <person name="Fan B."/>
            <person name="Jiang Y."/>
            <person name="Adhikari A."/>
            <person name="Zheng C.-J."/>
            <person name="Schuster L."/>
            <person name="Cowan T.M."/>
            <person name="Smanski M.J."/>
            <person name="Chevrette M.G."/>
            <person name="De Carvalho L.P.S."/>
            <person name="Shen B."/>
        </authorList>
    </citation>
    <scope>NUCLEOTIDE SEQUENCE [LARGE SCALE GENOMIC DNA]</scope>
    <source>
        <strain evidence="1 2">NPDC001281</strain>
    </source>
</reference>
<gene>
    <name evidence="1" type="ORF">ACFY05_39800</name>
</gene>
<proteinExistence type="predicted"/>
<organism evidence="1 2">
    <name type="scientific">Microtetraspora fusca</name>
    <dbReference type="NCBI Taxonomy" id="1997"/>
    <lineage>
        <taxon>Bacteria</taxon>
        <taxon>Bacillati</taxon>
        <taxon>Actinomycetota</taxon>
        <taxon>Actinomycetes</taxon>
        <taxon>Streptosporangiales</taxon>
        <taxon>Streptosporangiaceae</taxon>
        <taxon>Microtetraspora</taxon>
    </lineage>
</organism>
<name>A0ABW6VJA5_MICFU</name>
<evidence type="ECO:0000313" key="2">
    <source>
        <dbReference type="Proteomes" id="UP001602119"/>
    </source>
</evidence>
<dbReference type="EMBL" id="JBIAXI010000040">
    <property type="protein sequence ID" value="MFF4778986.1"/>
    <property type="molecule type" value="Genomic_DNA"/>
</dbReference>